<dbReference type="STRING" id="13706.A0A1X2H6T8"/>
<evidence type="ECO:0000313" key="5">
    <source>
        <dbReference type="Proteomes" id="UP000242180"/>
    </source>
</evidence>
<organism evidence="4 5">
    <name type="scientific">Syncephalastrum racemosum</name>
    <name type="common">Filamentous fungus</name>
    <dbReference type="NCBI Taxonomy" id="13706"/>
    <lineage>
        <taxon>Eukaryota</taxon>
        <taxon>Fungi</taxon>
        <taxon>Fungi incertae sedis</taxon>
        <taxon>Mucoromycota</taxon>
        <taxon>Mucoromycotina</taxon>
        <taxon>Mucoromycetes</taxon>
        <taxon>Mucorales</taxon>
        <taxon>Syncephalastraceae</taxon>
        <taxon>Syncephalastrum</taxon>
    </lineage>
</organism>
<feature type="compositionally biased region" description="Basic and acidic residues" evidence="2">
    <location>
        <begin position="287"/>
        <end position="296"/>
    </location>
</feature>
<gene>
    <name evidence="4" type="ORF">BCR43DRAFT_344453</name>
</gene>
<dbReference type="Gene3D" id="1.10.510.10">
    <property type="entry name" value="Transferase(Phosphotransferase) domain 1"/>
    <property type="match status" value="1"/>
</dbReference>
<dbReference type="AlphaFoldDB" id="A0A1X2H6T8"/>
<feature type="compositionally biased region" description="Low complexity" evidence="2">
    <location>
        <begin position="369"/>
        <end position="382"/>
    </location>
</feature>
<dbReference type="EC" id="2.7.11.1" evidence="1"/>
<feature type="domain" description="Protein kinase" evidence="3">
    <location>
        <begin position="1"/>
        <end position="328"/>
    </location>
</feature>
<dbReference type="OMA" id="INIANMH"/>
<proteinExistence type="predicted"/>
<keyword evidence="4" id="KW-0808">Transferase</keyword>
<evidence type="ECO:0000256" key="1">
    <source>
        <dbReference type="ARBA" id="ARBA00012513"/>
    </source>
</evidence>
<dbReference type="Proteomes" id="UP000242180">
    <property type="component" value="Unassembled WGS sequence"/>
</dbReference>
<reference evidence="4 5" key="1">
    <citation type="submission" date="2016-07" db="EMBL/GenBank/DDBJ databases">
        <title>Pervasive Adenine N6-methylation of Active Genes in Fungi.</title>
        <authorList>
            <consortium name="DOE Joint Genome Institute"/>
            <person name="Mondo S.J."/>
            <person name="Dannebaum R.O."/>
            <person name="Kuo R.C."/>
            <person name="Labutti K."/>
            <person name="Haridas S."/>
            <person name="Kuo A."/>
            <person name="Salamov A."/>
            <person name="Ahrendt S.R."/>
            <person name="Lipzen A."/>
            <person name="Sullivan W."/>
            <person name="Andreopoulos W.B."/>
            <person name="Clum A."/>
            <person name="Lindquist E."/>
            <person name="Daum C."/>
            <person name="Ramamoorthy G.K."/>
            <person name="Gryganskyi A."/>
            <person name="Culley D."/>
            <person name="Magnuson J.K."/>
            <person name="James T.Y."/>
            <person name="O'Malley M.A."/>
            <person name="Stajich J.E."/>
            <person name="Spatafora J.W."/>
            <person name="Visel A."/>
            <person name="Grigoriev I.V."/>
        </authorList>
    </citation>
    <scope>NUCLEOTIDE SEQUENCE [LARGE SCALE GENOMIC DNA]</scope>
    <source>
        <strain evidence="4 5">NRRL 2496</strain>
    </source>
</reference>
<name>A0A1X2H6T8_SYNRA</name>
<protein>
    <recommendedName>
        <fullName evidence="1">non-specific serine/threonine protein kinase</fullName>
        <ecNumber evidence="1">2.7.11.1</ecNumber>
    </recommendedName>
</protein>
<evidence type="ECO:0000256" key="2">
    <source>
        <dbReference type="SAM" id="MobiDB-lite"/>
    </source>
</evidence>
<dbReference type="PANTHER" id="PTHR11909">
    <property type="entry name" value="CASEIN KINASE-RELATED"/>
    <property type="match status" value="1"/>
</dbReference>
<keyword evidence="4" id="KW-0418">Kinase</keyword>
<dbReference type="EMBL" id="MCGN01000008">
    <property type="protein sequence ID" value="ORY93739.1"/>
    <property type="molecule type" value="Genomic_DNA"/>
</dbReference>
<feature type="region of interest" description="Disordered" evidence="2">
    <location>
        <begin position="358"/>
        <end position="491"/>
    </location>
</feature>
<dbReference type="GO" id="GO:0005524">
    <property type="term" value="F:ATP binding"/>
    <property type="evidence" value="ECO:0007669"/>
    <property type="project" value="InterPro"/>
</dbReference>
<dbReference type="PROSITE" id="PS50011">
    <property type="entry name" value="PROTEIN_KINASE_DOM"/>
    <property type="match status" value="1"/>
</dbReference>
<dbReference type="InterPro" id="IPR008271">
    <property type="entry name" value="Ser/Thr_kinase_AS"/>
</dbReference>
<comment type="caution">
    <text evidence="4">The sequence shown here is derived from an EMBL/GenBank/DDBJ whole genome shotgun (WGS) entry which is preliminary data.</text>
</comment>
<feature type="region of interest" description="Disordered" evidence="2">
    <location>
        <begin position="260"/>
        <end position="328"/>
    </location>
</feature>
<dbReference type="Pfam" id="PF00069">
    <property type="entry name" value="Pkinase"/>
    <property type="match status" value="1"/>
</dbReference>
<dbReference type="InterPro" id="IPR050235">
    <property type="entry name" value="CK1_Ser-Thr_kinase"/>
</dbReference>
<evidence type="ECO:0000259" key="3">
    <source>
        <dbReference type="PROSITE" id="PS50011"/>
    </source>
</evidence>
<evidence type="ECO:0000313" key="4">
    <source>
        <dbReference type="EMBL" id="ORY93739.1"/>
    </source>
</evidence>
<dbReference type="GO" id="GO:0004674">
    <property type="term" value="F:protein serine/threonine kinase activity"/>
    <property type="evidence" value="ECO:0007669"/>
    <property type="project" value="UniProtKB-EC"/>
</dbReference>
<dbReference type="PROSITE" id="PS00108">
    <property type="entry name" value="PROTEIN_KINASE_ST"/>
    <property type="match status" value="1"/>
</dbReference>
<dbReference type="InParanoid" id="A0A1X2H6T8"/>
<keyword evidence="5" id="KW-1185">Reference proteome</keyword>
<dbReference type="InterPro" id="IPR000719">
    <property type="entry name" value="Prot_kinase_dom"/>
</dbReference>
<dbReference type="SUPFAM" id="SSF56112">
    <property type="entry name" value="Protein kinase-like (PK-like)"/>
    <property type="match status" value="1"/>
</dbReference>
<accession>A0A1X2H6T8</accession>
<sequence>MLQLRHESIMYDVIQGGRGMPQCQWFGEHDDFACIVMDLLGPSLKDVCQAVSHVPLHYIIEWGCQIVDMLEHIHSRGLVYRDVKPENFLFGSHCSLPDHTGSSYETLKPSCEQLFETWGTSTDLFVVDFGLATWWRDPTTDKPYPQCKRRIKHKTGTARYASLNVHRGKLHARRDDIESLGYLLLDLALGSLPWTGIKARNSKAGWDRMRDLKEDIGLDQLCRGLPLGFLEFIESARCLRFGDAPDYDHLRRLLRGSKPGGEFSKLVGTPPSPLEQAPRASRHAHSKEHQRQREQHLQQYVSGRKREPHRRASIRGGHQPQQKQHGRYPVSHSLAPDIQEGVFLMDDLAHEVAAIESGGNSMRHPLPSQRQFQQQQQQQQQQVPMTTMAQCSFNGRRRRRSSGKRSMSNGGGRRESTRKFQQQNHHSTVTPPSPPSFTSWKHQKRDKNNNGIVGWNTHKRQSDKPTRDLVPGADWDHEIPQTAPPVAMKWK</sequence>
<dbReference type="OrthoDB" id="5979581at2759"/>
<dbReference type="InterPro" id="IPR011009">
    <property type="entry name" value="Kinase-like_dom_sf"/>
</dbReference>
<dbReference type="SMART" id="SM00220">
    <property type="entry name" value="S_TKc"/>
    <property type="match status" value="1"/>
</dbReference>